<proteinExistence type="inferred from homology"/>
<evidence type="ECO:0000256" key="5">
    <source>
        <dbReference type="ARBA" id="ARBA00023134"/>
    </source>
</evidence>
<comment type="similarity">
    <text evidence="2">Belongs to the tubulin family.</text>
</comment>
<evidence type="ECO:0000256" key="6">
    <source>
        <dbReference type="SAM" id="Coils"/>
    </source>
</evidence>
<feature type="domain" description="Tubulin/FtsZ 2-layer sandwich" evidence="8">
    <location>
        <begin position="635"/>
        <end position="739"/>
    </location>
</feature>
<dbReference type="Proteomes" id="UP000095280">
    <property type="component" value="Unplaced"/>
</dbReference>
<protein>
    <submittedName>
        <fullName evidence="10">Tubulin_C domain-containing protein</fullName>
    </submittedName>
</protein>
<dbReference type="InterPro" id="IPR023123">
    <property type="entry name" value="Tubulin_C"/>
</dbReference>
<dbReference type="GO" id="GO:0005200">
    <property type="term" value="F:structural constituent of cytoskeleton"/>
    <property type="evidence" value="ECO:0007669"/>
    <property type="project" value="InterPro"/>
</dbReference>
<evidence type="ECO:0000256" key="4">
    <source>
        <dbReference type="ARBA" id="ARBA00022741"/>
    </source>
</evidence>
<keyword evidence="9" id="KW-1185">Reference proteome</keyword>
<name>A0A1I8FC45_9PLAT</name>
<dbReference type="Gene3D" id="3.40.50.1440">
    <property type="entry name" value="Tubulin/FtsZ, GTPase domain"/>
    <property type="match status" value="1"/>
</dbReference>
<dbReference type="InterPro" id="IPR008280">
    <property type="entry name" value="Tub_FtsZ_C"/>
</dbReference>
<dbReference type="WBParaSite" id="maker-unitig_28715-snap-gene-0.2-mRNA-1">
    <property type="protein sequence ID" value="maker-unitig_28715-snap-gene-0.2-mRNA-1"/>
    <property type="gene ID" value="maker-unitig_28715-snap-gene-0.2"/>
</dbReference>
<feature type="compositionally biased region" description="Low complexity" evidence="7">
    <location>
        <begin position="470"/>
        <end position="483"/>
    </location>
</feature>
<dbReference type="GO" id="GO:0005525">
    <property type="term" value="F:GTP binding"/>
    <property type="evidence" value="ECO:0007669"/>
    <property type="project" value="UniProtKB-KW"/>
</dbReference>
<keyword evidence="3" id="KW-0493">Microtubule</keyword>
<dbReference type="PANTHER" id="PTHR11588">
    <property type="entry name" value="TUBULIN"/>
    <property type="match status" value="1"/>
</dbReference>
<evidence type="ECO:0000259" key="8">
    <source>
        <dbReference type="SMART" id="SM00865"/>
    </source>
</evidence>
<dbReference type="Pfam" id="PF03953">
    <property type="entry name" value="Tubulin_C"/>
    <property type="match status" value="1"/>
</dbReference>
<sequence length="941" mass="102735">ALVSDICPEVAGTPARCRGCQEDAEAGSLEPPLAKPLPAAVPVEVLGVQADGRRGCSGSACCRGRSSGRRQRTARPSGKATRWSNFLAPMPAPGAAERACDSLICSIEPLDHVVVERSSACSLPASSADWRSGPAASTAQTFKSVDLSSTFLLRALPARAEPGLLSEQAVSSSLRSRVTAFSPAFTASWLRRTPASFSSWRSSRFCFRSGPPPPPAWGRQVISSQALPRAAFSVSQEARRFSPAGASLSLSSCCQARHNRTRCGSESAQLTSFQSRRTGRGLLELKLQPEVSSCRLLQEEVSLAVLSLQLLHDAQVGLLQLADGRALVFGLKHLLGPPRDGMRNELTGFRCRYEDCGKICATRGLAVHQRRMHHVITRASLPCPKCGVDFTTEATKKKPYEDMPWGRSARKPHHIKTCQGETEVNCQNSKVHADAIRSNLARHRRTCRGAAAGSRDRKSKREEHRRPTRDGNANGDNKGNNNRRQPDGSDSCQKVSVAAETAKNHMARLLFGKEWRRLGVLMALAGLPDNPARLGGGTWFRPGIPLAQQIREEYPDRIMSSYSMRTVTQSVATLLWSPTTACCLLHQLVENTDASFCIDNEALYYICFHTLKLGQPTYSDLNPSSQRCHVRHNHLPCDSLVNSTLICASWLSSYKQVNVAELTQQMFDAKNMMAACDPKHGRYLTVAAIFRGRMSTKEVDEQMLNLQNKNSSYFVEWIPNNVKTAVLGAVQRHVQAEGPSCIGNTNEGMDDHEFMESESNVNDLVSELQQYQDATADDEGEYEEEEEELELDCVLSFASAELASEQFSTKLRPRGGRTTCTITMGGRLPGKVAVHLSVMRHSGVVLQLQFLATSATPGVNQPSPAAQQQVFGVVASQSAPGFTRVANEIAEGGVQIAGAQRARQLRHADLAFGHRIDAQAVAVLGGRRPDLISRGYQRRIS</sequence>
<dbReference type="SUPFAM" id="SSF52490">
    <property type="entry name" value="Tubulin nucleotide-binding domain-like"/>
    <property type="match status" value="1"/>
</dbReference>
<dbReference type="GO" id="GO:0003924">
    <property type="term" value="F:GTPase activity"/>
    <property type="evidence" value="ECO:0007669"/>
    <property type="project" value="InterPro"/>
</dbReference>
<evidence type="ECO:0000256" key="7">
    <source>
        <dbReference type="SAM" id="MobiDB-lite"/>
    </source>
</evidence>
<feature type="compositionally biased region" description="Basic and acidic residues" evidence="7">
    <location>
        <begin position="454"/>
        <end position="469"/>
    </location>
</feature>
<keyword evidence="4" id="KW-0547">Nucleotide-binding</keyword>
<dbReference type="GO" id="GO:0007017">
    <property type="term" value="P:microtubule-based process"/>
    <property type="evidence" value="ECO:0007669"/>
    <property type="project" value="InterPro"/>
</dbReference>
<comment type="cofactor">
    <cofactor evidence="1">
        <name>Mg(2+)</name>
        <dbReference type="ChEBI" id="CHEBI:18420"/>
    </cofactor>
</comment>
<evidence type="ECO:0000256" key="3">
    <source>
        <dbReference type="ARBA" id="ARBA00022701"/>
    </source>
</evidence>
<dbReference type="AlphaFoldDB" id="A0A1I8FC45"/>
<reference evidence="10" key="1">
    <citation type="submission" date="2016-11" db="UniProtKB">
        <authorList>
            <consortium name="WormBaseParasite"/>
        </authorList>
    </citation>
    <scope>IDENTIFICATION</scope>
</reference>
<dbReference type="GO" id="GO:0005874">
    <property type="term" value="C:microtubule"/>
    <property type="evidence" value="ECO:0007669"/>
    <property type="project" value="UniProtKB-KW"/>
</dbReference>
<evidence type="ECO:0000256" key="1">
    <source>
        <dbReference type="ARBA" id="ARBA00001946"/>
    </source>
</evidence>
<evidence type="ECO:0000256" key="2">
    <source>
        <dbReference type="ARBA" id="ARBA00009636"/>
    </source>
</evidence>
<dbReference type="InterPro" id="IPR000217">
    <property type="entry name" value="Tubulin"/>
</dbReference>
<dbReference type="SUPFAM" id="SSF55307">
    <property type="entry name" value="Tubulin C-terminal domain-like"/>
    <property type="match status" value="1"/>
</dbReference>
<accession>A0A1I8FC45</accession>
<keyword evidence="6" id="KW-0175">Coiled coil</keyword>
<keyword evidence="5" id="KW-0342">GTP-binding</keyword>
<feature type="coiled-coil region" evidence="6">
    <location>
        <begin position="754"/>
        <end position="788"/>
    </location>
</feature>
<feature type="region of interest" description="Disordered" evidence="7">
    <location>
        <begin position="439"/>
        <end position="494"/>
    </location>
</feature>
<dbReference type="Gene3D" id="1.10.287.600">
    <property type="entry name" value="Helix hairpin bin"/>
    <property type="match status" value="1"/>
</dbReference>
<evidence type="ECO:0000313" key="10">
    <source>
        <dbReference type="WBParaSite" id="maker-unitig_28715-snap-gene-0.2-mRNA-1"/>
    </source>
</evidence>
<dbReference type="InterPro" id="IPR036525">
    <property type="entry name" value="Tubulin/FtsZ_GTPase_sf"/>
</dbReference>
<dbReference type="SMART" id="SM00865">
    <property type="entry name" value="Tubulin_C"/>
    <property type="match status" value="1"/>
</dbReference>
<dbReference type="PRINTS" id="PR01161">
    <property type="entry name" value="TUBULIN"/>
</dbReference>
<dbReference type="PRINTS" id="PR01163">
    <property type="entry name" value="BETATUBULIN"/>
</dbReference>
<evidence type="ECO:0000313" key="9">
    <source>
        <dbReference type="Proteomes" id="UP000095280"/>
    </source>
</evidence>
<organism evidence="9 10">
    <name type="scientific">Macrostomum lignano</name>
    <dbReference type="NCBI Taxonomy" id="282301"/>
    <lineage>
        <taxon>Eukaryota</taxon>
        <taxon>Metazoa</taxon>
        <taxon>Spiralia</taxon>
        <taxon>Lophotrochozoa</taxon>
        <taxon>Platyhelminthes</taxon>
        <taxon>Rhabditophora</taxon>
        <taxon>Macrostomorpha</taxon>
        <taxon>Macrostomida</taxon>
        <taxon>Macrostomidae</taxon>
        <taxon>Macrostomum</taxon>
    </lineage>
</organism>
<dbReference type="InterPro" id="IPR018316">
    <property type="entry name" value="Tubulin/FtsZ_2-layer-sand-dom"/>
</dbReference>
<dbReference type="InterPro" id="IPR002453">
    <property type="entry name" value="Beta_tubulin"/>
</dbReference>